<keyword evidence="2" id="KW-1185">Reference proteome</keyword>
<proteinExistence type="predicted"/>
<accession>A0A517N1T8</accession>
<dbReference type="EMBL" id="CP036263">
    <property type="protein sequence ID" value="QDT01102.1"/>
    <property type="molecule type" value="Genomic_DNA"/>
</dbReference>
<reference evidence="1 2" key="1">
    <citation type="submission" date="2019-02" db="EMBL/GenBank/DDBJ databases">
        <title>Deep-cultivation of Planctomycetes and their phenomic and genomic characterization uncovers novel biology.</title>
        <authorList>
            <person name="Wiegand S."/>
            <person name="Jogler M."/>
            <person name="Boedeker C."/>
            <person name="Pinto D."/>
            <person name="Vollmers J."/>
            <person name="Rivas-Marin E."/>
            <person name="Kohn T."/>
            <person name="Peeters S.H."/>
            <person name="Heuer A."/>
            <person name="Rast P."/>
            <person name="Oberbeckmann S."/>
            <person name="Bunk B."/>
            <person name="Jeske O."/>
            <person name="Meyerdierks A."/>
            <person name="Storesund J.E."/>
            <person name="Kallscheuer N."/>
            <person name="Luecker S."/>
            <person name="Lage O.M."/>
            <person name="Pohl T."/>
            <person name="Merkel B.J."/>
            <person name="Hornburger P."/>
            <person name="Mueller R.-W."/>
            <person name="Bruemmer F."/>
            <person name="Labrenz M."/>
            <person name="Spormann A.M."/>
            <person name="Op den Camp H."/>
            <person name="Overmann J."/>
            <person name="Amann R."/>
            <person name="Jetten M.S.M."/>
            <person name="Mascher T."/>
            <person name="Medema M.H."/>
            <person name="Devos D.P."/>
            <person name="Kaster A.-K."/>
            <person name="Ovreas L."/>
            <person name="Rohde M."/>
            <person name="Galperin M.Y."/>
            <person name="Jogler C."/>
        </authorList>
    </citation>
    <scope>NUCLEOTIDE SEQUENCE [LARGE SCALE GENOMIC DNA]</scope>
    <source>
        <strain evidence="1 2">HG15A2</strain>
    </source>
</reference>
<dbReference type="GO" id="GO:0016788">
    <property type="term" value="F:hydrolase activity, acting on ester bonds"/>
    <property type="evidence" value="ECO:0007669"/>
    <property type="project" value="UniProtKB-ARBA"/>
</dbReference>
<gene>
    <name evidence="1" type="ORF">HG15A2_44440</name>
</gene>
<sequence>MLEDTEETLGTHQLSEDIAKLLEPHAFAGAALKRNGTMCVRSSVLHSCALLVYCCAVATTAVASTSYHIGNSLTYDSLPEGVADLATTRGFTHEVGMHIRSASSLNAIEMWPDETTIDPLEPFGTYQNALSNYAWDAVTLQPHNRSVSVGGFASTLATDVDTITNMIDLTRTNPANADTKFYIYAAWPLLNNSQSVWESHSEDLDETLTTRKRGYYNNLIERVRQETTAEVLMVPVGEVLFELSKALANGEVPGFSHISQFYRDQLHMNYSHGRYVAGLTTYSTLFNDTPYGLTPDNYYGGENILTPEQFDVLQGIVSEVLDNHQYSGTNFPTPTTADFNLSGQVESDDLTVWSSSYGVTEPYDPNGDGVVDEADRLLWETSASTFHPADFNRDSRVNPLDFDVWEQSMGVDDGGDADGDGDTDEQDRLIWEQANVPFHPADFNLDGIVEESDLALALQFYGLDDSGDVNGDNETNGADFLAIQQVFTPHNPADFNKDYVVDEEDLQQWEATVGWQETTDIDGDGIAAGNEFLAWQQELGKIWPVGAGGGNVSNVPEPSGLILGFSLALGIGLTRPRDKHVRRN</sequence>
<evidence type="ECO:0008006" key="3">
    <source>
        <dbReference type="Google" id="ProtNLM"/>
    </source>
</evidence>
<dbReference type="KEGG" id="amob:HG15A2_44440"/>
<dbReference type="Proteomes" id="UP000319852">
    <property type="component" value="Chromosome"/>
</dbReference>
<organism evidence="1 2">
    <name type="scientific">Adhaeretor mobilis</name>
    <dbReference type="NCBI Taxonomy" id="1930276"/>
    <lineage>
        <taxon>Bacteria</taxon>
        <taxon>Pseudomonadati</taxon>
        <taxon>Planctomycetota</taxon>
        <taxon>Planctomycetia</taxon>
        <taxon>Pirellulales</taxon>
        <taxon>Lacipirellulaceae</taxon>
        <taxon>Adhaeretor</taxon>
    </lineage>
</organism>
<dbReference type="InterPro" id="IPR036514">
    <property type="entry name" value="SGNH_hydro_sf"/>
</dbReference>
<name>A0A517N1T8_9BACT</name>
<evidence type="ECO:0000313" key="1">
    <source>
        <dbReference type="EMBL" id="QDT01102.1"/>
    </source>
</evidence>
<evidence type="ECO:0000313" key="2">
    <source>
        <dbReference type="Proteomes" id="UP000319852"/>
    </source>
</evidence>
<dbReference type="OrthoDB" id="227157at2"/>
<dbReference type="Gene3D" id="3.40.50.1110">
    <property type="entry name" value="SGNH hydrolase"/>
    <property type="match status" value="1"/>
</dbReference>
<dbReference type="AlphaFoldDB" id="A0A517N1T8"/>
<protein>
    <recommendedName>
        <fullName evidence="3">PEP-CTERM protein-sorting domain-containing protein</fullName>
    </recommendedName>
</protein>